<dbReference type="RefSeq" id="WP_124730853.1">
    <property type="nucleotide sequence ID" value="NZ_CBCSKC010000064.1"/>
</dbReference>
<keyword evidence="10 14" id="KW-0547">Nucleotide-binding</keyword>
<evidence type="ECO:0000256" key="7">
    <source>
        <dbReference type="ARBA" id="ARBA00007490"/>
    </source>
</evidence>
<evidence type="ECO:0000256" key="15">
    <source>
        <dbReference type="PIRSR" id="PIRSR006135-1"/>
    </source>
</evidence>
<evidence type="ECO:0000256" key="3">
    <source>
        <dbReference type="ARBA" id="ARBA00001522"/>
    </source>
</evidence>
<comment type="catalytic activity">
    <reaction evidence="1 14">
        <text>adenosylcob(III)inamide + ATP = adenosylcob(III)inamide phosphate + ADP + H(+)</text>
        <dbReference type="Rhea" id="RHEA:15769"/>
        <dbReference type="ChEBI" id="CHEBI:2480"/>
        <dbReference type="ChEBI" id="CHEBI:15378"/>
        <dbReference type="ChEBI" id="CHEBI:30616"/>
        <dbReference type="ChEBI" id="CHEBI:58502"/>
        <dbReference type="ChEBI" id="CHEBI:456216"/>
        <dbReference type="EC" id="2.7.1.156"/>
    </reaction>
</comment>
<evidence type="ECO:0000256" key="4">
    <source>
        <dbReference type="ARBA" id="ARBA00003889"/>
    </source>
</evidence>
<evidence type="ECO:0000256" key="10">
    <source>
        <dbReference type="ARBA" id="ARBA00022741"/>
    </source>
</evidence>
<proteinExistence type="inferred from homology"/>
<keyword evidence="11 14" id="KW-0418">Kinase</keyword>
<dbReference type="EC" id="2.7.1.156" evidence="14"/>
<dbReference type="GO" id="GO:0005524">
    <property type="term" value="F:ATP binding"/>
    <property type="evidence" value="ECO:0007669"/>
    <property type="project" value="UniProtKB-UniRule"/>
</dbReference>
<dbReference type="PANTHER" id="PTHR34848:SF1">
    <property type="entry name" value="BIFUNCTIONAL ADENOSYLCOBALAMIN BIOSYNTHESIS PROTEIN COBU"/>
    <property type="match status" value="1"/>
</dbReference>
<dbReference type="EC" id="2.7.7.62" evidence="14"/>
<comment type="pathway">
    <text evidence="5 14">Cofactor biosynthesis; adenosylcobalamin biosynthesis; adenosylcobalamin from cob(II)yrinate a,c-diamide: step 6/7.</text>
</comment>
<dbReference type="UniPathway" id="UPA00148">
    <property type="reaction ID" value="UER00236"/>
</dbReference>
<evidence type="ECO:0000256" key="9">
    <source>
        <dbReference type="ARBA" id="ARBA00022679"/>
    </source>
</evidence>
<dbReference type="AlphaFoldDB" id="A0A3G8LUH2"/>
<keyword evidence="13 14" id="KW-0342">GTP-binding</keyword>
<evidence type="ECO:0000256" key="1">
    <source>
        <dbReference type="ARBA" id="ARBA00000312"/>
    </source>
</evidence>
<evidence type="ECO:0000256" key="2">
    <source>
        <dbReference type="ARBA" id="ARBA00000711"/>
    </source>
</evidence>
<dbReference type="KEGG" id="slj:EGC82_11285"/>
<dbReference type="OrthoDB" id="9788370at2"/>
<keyword evidence="18" id="KW-1185">Reference proteome</keyword>
<name>A0A3G8LUH2_9GAMM</name>
<protein>
    <recommendedName>
        <fullName evidence="14">Bifunctional adenosylcobalamin biosynthesis protein</fullName>
        <ecNumber evidence="14">2.7.1.156</ecNumber>
        <ecNumber evidence="14">2.7.7.62</ecNumber>
    </recommendedName>
</protein>
<feature type="binding site" evidence="16">
    <location>
        <begin position="7"/>
        <end position="14"/>
    </location>
    <ligand>
        <name>GTP</name>
        <dbReference type="ChEBI" id="CHEBI:37565"/>
    </ligand>
</feature>
<dbReference type="PANTHER" id="PTHR34848">
    <property type="match status" value="1"/>
</dbReference>
<keyword evidence="9 14" id="KW-0808">Transferase</keyword>
<dbReference type="GO" id="GO:0005525">
    <property type="term" value="F:GTP binding"/>
    <property type="evidence" value="ECO:0007669"/>
    <property type="project" value="UniProtKB-UniRule"/>
</dbReference>
<sequence length="190" mass="20725">MISLFIGGARSGKSGLAEAFITAQAQGEPIIYVATAEAAPSMQQRIALHQQRRPKEWAVIEEPYALVDVLLDNSDVNQWIIIDCLTLWLTNHLIAASDLKQQIARLIYGLQRTNANIVLVSTETGLGLIPDDEMSQQFVIASGELHQAVATCADNVIFCQANLANVLKGRDYFELTSNAAQAQLTLEALC</sequence>
<comment type="function">
    <text evidence="4 14">Catalyzes ATP-dependent phosphorylation of adenosylcobinamide and addition of GMP to adenosylcobinamide phosphate.</text>
</comment>
<comment type="catalytic activity">
    <reaction evidence="2 14">
        <text>adenosylcob(III)inamide phosphate + GTP + H(+) = adenosylcob(III)inamide-GDP + diphosphate</text>
        <dbReference type="Rhea" id="RHEA:22712"/>
        <dbReference type="ChEBI" id="CHEBI:15378"/>
        <dbReference type="ChEBI" id="CHEBI:33019"/>
        <dbReference type="ChEBI" id="CHEBI:37565"/>
        <dbReference type="ChEBI" id="CHEBI:58502"/>
        <dbReference type="ChEBI" id="CHEBI:60487"/>
        <dbReference type="EC" id="2.7.7.62"/>
    </reaction>
</comment>
<evidence type="ECO:0000256" key="6">
    <source>
        <dbReference type="ARBA" id="ARBA00005159"/>
    </source>
</evidence>
<dbReference type="Gene3D" id="3.40.50.300">
    <property type="entry name" value="P-loop containing nucleotide triphosphate hydrolases"/>
    <property type="match status" value="1"/>
</dbReference>
<dbReference type="SUPFAM" id="SSF52540">
    <property type="entry name" value="P-loop containing nucleoside triphosphate hydrolases"/>
    <property type="match status" value="1"/>
</dbReference>
<feature type="active site" description="GMP-histidine intermediate" evidence="15">
    <location>
        <position position="49"/>
    </location>
</feature>
<organism evidence="17 18">
    <name type="scientific">Shewanella livingstonensis</name>
    <dbReference type="NCBI Taxonomy" id="150120"/>
    <lineage>
        <taxon>Bacteria</taxon>
        <taxon>Pseudomonadati</taxon>
        <taxon>Pseudomonadota</taxon>
        <taxon>Gammaproteobacteria</taxon>
        <taxon>Alteromonadales</taxon>
        <taxon>Shewanellaceae</taxon>
        <taxon>Shewanella</taxon>
    </lineage>
</organism>
<comment type="pathway">
    <text evidence="6 14">Cofactor biosynthesis; adenosylcobalamin biosynthesis; adenosylcobalamin from cob(II)yrinate a,c-diamide: step 5/7.</text>
</comment>
<feature type="binding site" evidence="16">
    <location>
        <position position="83"/>
    </location>
    <ligand>
        <name>GTP</name>
        <dbReference type="ChEBI" id="CHEBI:37565"/>
    </ligand>
</feature>
<dbReference type="GO" id="GO:0008820">
    <property type="term" value="F:cobinamide phosphate guanylyltransferase activity"/>
    <property type="evidence" value="ECO:0007669"/>
    <property type="project" value="UniProtKB-UniRule"/>
</dbReference>
<dbReference type="EMBL" id="CP034015">
    <property type="protein sequence ID" value="AZG73296.1"/>
    <property type="molecule type" value="Genomic_DNA"/>
</dbReference>
<evidence type="ECO:0000313" key="18">
    <source>
        <dbReference type="Proteomes" id="UP000278035"/>
    </source>
</evidence>
<dbReference type="InterPro" id="IPR027417">
    <property type="entry name" value="P-loop_NTPase"/>
</dbReference>
<evidence type="ECO:0000256" key="13">
    <source>
        <dbReference type="ARBA" id="ARBA00023134"/>
    </source>
</evidence>
<feature type="binding site" evidence="16">
    <location>
        <begin position="34"/>
        <end position="36"/>
    </location>
    <ligand>
        <name>GTP</name>
        <dbReference type="ChEBI" id="CHEBI:37565"/>
    </ligand>
</feature>
<gene>
    <name evidence="17" type="ORF">EGC82_11285</name>
</gene>
<dbReference type="InterPro" id="IPR003203">
    <property type="entry name" value="CobU/CobP"/>
</dbReference>
<keyword evidence="12 14" id="KW-0067">ATP-binding</keyword>
<evidence type="ECO:0000256" key="14">
    <source>
        <dbReference type="PIRNR" id="PIRNR006135"/>
    </source>
</evidence>
<accession>A0A3G8LUH2</accession>
<evidence type="ECO:0000256" key="8">
    <source>
        <dbReference type="ARBA" id="ARBA00022573"/>
    </source>
</evidence>
<feature type="binding site" evidence="16">
    <location>
        <position position="61"/>
    </location>
    <ligand>
        <name>GTP</name>
        <dbReference type="ChEBI" id="CHEBI:37565"/>
    </ligand>
</feature>
<dbReference type="GO" id="GO:0009236">
    <property type="term" value="P:cobalamin biosynthetic process"/>
    <property type="evidence" value="ECO:0007669"/>
    <property type="project" value="UniProtKB-UniRule"/>
</dbReference>
<evidence type="ECO:0000256" key="11">
    <source>
        <dbReference type="ARBA" id="ARBA00022777"/>
    </source>
</evidence>
<comment type="similarity">
    <text evidence="7 14">Belongs to the CobU/CobP family.</text>
</comment>
<dbReference type="CDD" id="cd00544">
    <property type="entry name" value="CobU"/>
    <property type="match status" value="1"/>
</dbReference>
<keyword evidence="8 14" id="KW-0169">Cobalamin biosynthesis</keyword>
<dbReference type="Proteomes" id="UP000278035">
    <property type="component" value="Chromosome"/>
</dbReference>
<reference evidence="18" key="1">
    <citation type="submission" date="2018-11" db="EMBL/GenBank/DDBJ databases">
        <title>Shewanella sp. M2.</title>
        <authorList>
            <person name="Hwang Y.J."/>
            <person name="Hwang C.Y."/>
        </authorList>
    </citation>
    <scope>NUCLEOTIDE SEQUENCE [LARGE SCALE GENOMIC DNA]</scope>
    <source>
        <strain evidence="18">LMG 19866</strain>
    </source>
</reference>
<dbReference type="Pfam" id="PF02283">
    <property type="entry name" value="CobU"/>
    <property type="match status" value="1"/>
</dbReference>
<keyword evidence="17" id="KW-0548">Nucleotidyltransferase</keyword>
<comment type="catalytic activity">
    <reaction evidence="3">
        <text>adenosylcob(III)inamide + GTP = adenosylcob(III)inamide phosphate + GDP + H(+)</text>
        <dbReference type="Rhea" id="RHEA:15765"/>
        <dbReference type="ChEBI" id="CHEBI:2480"/>
        <dbReference type="ChEBI" id="CHEBI:15378"/>
        <dbReference type="ChEBI" id="CHEBI:37565"/>
        <dbReference type="ChEBI" id="CHEBI:58189"/>
        <dbReference type="ChEBI" id="CHEBI:58502"/>
        <dbReference type="EC" id="2.7.1.156"/>
    </reaction>
</comment>
<evidence type="ECO:0000256" key="16">
    <source>
        <dbReference type="PIRSR" id="PIRSR006135-2"/>
    </source>
</evidence>
<dbReference type="PIRSF" id="PIRSF006135">
    <property type="entry name" value="CobU"/>
    <property type="match status" value="1"/>
</dbReference>
<dbReference type="GO" id="GO:0043752">
    <property type="term" value="F:adenosylcobinamide kinase activity"/>
    <property type="evidence" value="ECO:0007669"/>
    <property type="project" value="UniProtKB-EC"/>
</dbReference>
<evidence type="ECO:0000256" key="5">
    <source>
        <dbReference type="ARBA" id="ARBA00004692"/>
    </source>
</evidence>
<evidence type="ECO:0000313" key="17">
    <source>
        <dbReference type="EMBL" id="AZG73296.1"/>
    </source>
</evidence>
<evidence type="ECO:0000256" key="12">
    <source>
        <dbReference type="ARBA" id="ARBA00022840"/>
    </source>
</evidence>